<dbReference type="RefSeq" id="WP_026383296.1">
    <property type="nucleotide sequence ID" value="NZ_CABIYZ010000005.1"/>
</dbReference>
<sequence>MEFIETPLFTKQIATLLSDDEYRGLQNLLIEDPQRGALLKGGAGIRKLRYGRKGSGKSGGIRAIYYWMSRDHTIYMLLAYPKSRKDALSPEETAILAAKVKEL</sequence>
<evidence type="ECO:0000313" key="1">
    <source>
        <dbReference type="EMBL" id="MCZ8402427.1"/>
    </source>
</evidence>
<protein>
    <submittedName>
        <fullName evidence="1">Type II toxin-antitoxin system RelE/ParE family toxin</fullName>
    </submittedName>
</protein>
<accession>A0A9P1RKJ6</accession>
<reference evidence="1" key="1">
    <citation type="submission" date="2022-12" db="EMBL/GenBank/DDBJ databases">
        <authorList>
            <person name="Voronina O.L."/>
            <person name="Kunda M.S."/>
            <person name="Ryzhova N."/>
            <person name="Aksenova E.I."/>
        </authorList>
    </citation>
    <scope>NUCLEOTIDE SEQUENCE</scope>
    <source>
        <strain evidence="1">SCCH136:Ach223948</strain>
    </source>
</reference>
<comment type="caution">
    <text evidence="1">The sequence shown here is derived from an EMBL/GenBank/DDBJ whole genome shotgun (WGS) entry which is preliminary data.</text>
</comment>
<dbReference type="PIRSF" id="PIRSF039032">
    <property type="entry name" value="HigB-2"/>
    <property type="match status" value="1"/>
</dbReference>
<dbReference type="Pfam" id="PF06296">
    <property type="entry name" value="RelE"/>
    <property type="match status" value="1"/>
</dbReference>
<proteinExistence type="predicted"/>
<dbReference type="GeneID" id="75278111"/>
<dbReference type="AlphaFoldDB" id="A0A9P1RKJ6"/>
<evidence type="ECO:0000313" key="2">
    <source>
        <dbReference type="Proteomes" id="UP001141992"/>
    </source>
</evidence>
<dbReference type="EMBL" id="JAPZVI010000008">
    <property type="protein sequence ID" value="MCZ8402427.1"/>
    <property type="molecule type" value="Genomic_DNA"/>
</dbReference>
<gene>
    <name evidence="1" type="ORF">O9570_13305</name>
</gene>
<dbReference type="Proteomes" id="UP001141992">
    <property type="component" value="Unassembled WGS sequence"/>
</dbReference>
<organism evidence="1 2">
    <name type="scientific">Alcaligenes xylosoxydans xylosoxydans</name>
    <name type="common">Achromobacter xylosoxidans</name>
    <dbReference type="NCBI Taxonomy" id="85698"/>
    <lineage>
        <taxon>Bacteria</taxon>
        <taxon>Pseudomonadati</taxon>
        <taxon>Pseudomonadota</taxon>
        <taxon>Betaproteobacteria</taxon>
        <taxon>Burkholderiales</taxon>
        <taxon>Alcaligenaceae</taxon>
        <taxon>Achromobacter</taxon>
    </lineage>
</organism>
<dbReference type="InterPro" id="IPR009387">
    <property type="entry name" value="HigB-2"/>
</dbReference>
<name>A0A9P1RKJ6_ALCXX</name>